<evidence type="ECO:0000256" key="5">
    <source>
        <dbReference type="ARBA" id="ARBA00022723"/>
    </source>
</evidence>
<keyword evidence="7" id="KW-0539">Nucleus</keyword>
<dbReference type="Pfam" id="PF13359">
    <property type="entry name" value="DDE_Tnp_4"/>
    <property type="match status" value="1"/>
</dbReference>
<accession>A0A8J2LIY5</accession>
<dbReference type="OrthoDB" id="6764890at2759"/>
<dbReference type="InterPro" id="IPR045249">
    <property type="entry name" value="HARBI1-like"/>
</dbReference>
<dbReference type="GO" id="GO:0046872">
    <property type="term" value="F:metal ion binding"/>
    <property type="evidence" value="ECO:0007669"/>
    <property type="project" value="UniProtKB-KW"/>
</dbReference>
<sequence length="205" mass="23454">MHGVVKSTVCRSVNAVLDVIIDHLFQEIVRFPEDCSNLAIDFLRLGGFPFVCGCVDGTLINIDAPRENESHFVDRYGNHSINTLMICGPDMNFFCVNPNWPGATHDARVLRNTIICKRFDEGWRPFPDAVILGDSGYGASDWLIPPVFNNPNNEAERRFNKHHKKTRRLIECAYGILKERFPCLNHLRLQPKKSREGHPRLRRTA</sequence>
<evidence type="ECO:0000256" key="2">
    <source>
        <dbReference type="ARBA" id="ARBA00004123"/>
    </source>
</evidence>
<evidence type="ECO:0000256" key="4">
    <source>
        <dbReference type="ARBA" id="ARBA00022722"/>
    </source>
</evidence>
<protein>
    <recommendedName>
        <fullName evidence="8">DDE Tnp4 domain-containing protein</fullName>
    </recommendedName>
</protein>
<gene>
    <name evidence="9" type="ORF">AFUS01_LOCUS42404</name>
</gene>
<keyword evidence="6" id="KW-0378">Hydrolase</keyword>
<dbReference type="GO" id="GO:0005634">
    <property type="term" value="C:nucleus"/>
    <property type="evidence" value="ECO:0007669"/>
    <property type="project" value="UniProtKB-SubCell"/>
</dbReference>
<dbReference type="GO" id="GO:0016787">
    <property type="term" value="F:hydrolase activity"/>
    <property type="evidence" value="ECO:0007669"/>
    <property type="project" value="UniProtKB-KW"/>
</dbReference>
<comment type="cofactor">
    <cofactor evidence="1">
        <name>a divalent metal cation</name>
        <dbReference type="ChEBI" id="CHEBI:60240"/>
    </cofactor>
</comment>
<evidence type="ECO:0000256" key="3">
    <source>
        <dbReference type="ARBA" id="ARBA00006958"/>
    </source>
</evidence>
<reference evidence="9" key="1">
    <citation type="submission" date="2021-06" db="EMBL/GenBank/DDBJ databases">
        <authorList>
            <person name="Hodson N. C."/>
            <person name="Mongue J. A."/>
            <person name="Jaron S. K."/>
        </authorList>
    </citation>
    <scope>NUCLEOTIDE SEQUENCE</scope>
</reference>
<dbReference type="PANTHER" id="PTHR22930:SF85">
    <property type="entry name" value="GH03217P-RELATED"/>
    <property type="match status" value="1"/>
</dbReference>
<dbReference type="EMBL" id="CAJVCH010566662">
    <property type="protein sequence ID" value="CAG7832733.1"/>
    <property type="molecule type" value="Genomic_DNA"/>
</dbReference>
<comment type="subcellular location">
    <subcellularLocation>
        <location evidence="2">Nucleus</location>
    </subcellularLocation>
</comment>
<dbReference type="InterPro" id="IPR027806">
    <property type="entry name" value="HARBI1_dom"/>
</dbReference>
<evidence type="ECO:0000256" key="1">
    <source>
        <dbReference type="ARBA" id="ARBA00001968"/>
    </source>
</evidence>
<evidence type="ECO:0000256" key="6">
    <source>
        <dbReference type="ARBA" id="ARBA00022801"/>
    </source>
</evidence>
<dbReference type="Proteomes" id="UP000708208">
    <property type="component" value="Unassembled WGS sequence"/>
</dbReference>
<keyword evidence="4" id="KW-0540">Nuclease</keyword>
<evidence type="ECO:0000256" key="7">
    <source>
        <dbReference type="ARBA" id="ARBA00023242"/>
    </source>
</evidence>
<evidence type="ECO:0000313" key="10">
    <source>
        <dbReference type="Proteomes" id="UP000708208"/>
    </source>
</evidence>
<dbReference type="GO" id="GO:0004518">
    <property type="term" value="F:nuclease activity"/>
    <property type="evidence" value="ECO:0007669"/>
    <property type="project" value="UniProtKB-KW"/>
</dbReference>
<keyword evidence="10" id="KW-1185">Reference proteome</keyword>
<dbReference type="AlphaFoldDB" id="A0A8J2LIY5"/>
<comment type="caution">
    <text evidence="9">The sequence shown here is derived from an EMBL/GenBank/DDBJ whole genome shotgun (WGS) entry which is preliminary data.</text>
</comment>
<comment type="similarity">
    <text evidence="3">Belongs to the HARBI1 family.</text>
</comment>
<keyword evidence="5" id="KW-0479">Metal-binding</keyword>
<dbReference type="PANTHER" id="PTHR22930">
    <property type="match status" value="1"/>
</dbReference>
<evidence type="ECO:0000313" key="9">
    <source>
        <dbReference type="EMBL" id="CAG7832733.1"/>
    </source>
</evidence>
<evidence type="ECO:0000259" key="8">
    <source>
        <dbReference type="Pfam" id="PF13359"/>
    </source>
</evidence>
<organism evidence="9 10">
    <name type="scientific">Allacma fusca</name>
    <dbReference type="NCBI Taxonomy" id="39272"/>
    <lineage>
        <taxon>Eukaryota</taxon>
        <taxon>Metazoa</taxon>
        <taxon>Ecdysozoa</taxon>
        <taxon>Arthropoda</taxon>
        <taxon>Hexapoda</taxon>
        <taxon>Collembola</taxon>
        <taxon>Symphypleona</taxon>
        <taxon>Sminthuridae</taxon>
        <taxon>Allacma</taxon>
    </lineage>
</organism>
<feature type="domain" description="DDE Tnp4" evidence="8">
    <location>
        <begin position="55"/>
        <end position="193"/>
    </location>
</feature>
<name>A0A8J2LIY5_9HEXA</name>
<proteinExistence type="inferred from homology"/>